<dbReference type="AlphaFoldDB" id="A0A2R6AAY9"/>
<proteinExistence type="predicted"/>
<sequence>MGAIVVLTDVLTTFFGVIITALVGWVLWSIREFMSDTKKRLNSLEDELKGPAEITEGWKNKLIDSLAHDTRVIDLIMRYSSSGNPYDYNRKKELMEKYKNRTLTPEEAEELKKILEEDQKKAKENGDVLALLAIGLVLLVLIGLAQKK</sequence>
<dbReference type="EMBL" id="NEXC01000023">
    <property type="protein sequence ID" value="PSN83473.1"/>
    <property type="molecule type" value="Genomic_DNA"/>
</dbReference>
<keyword evidence="1" id="KW-0812">Transmembrane</keyword>
<evidence type="ECO:0000313" key="3">
    <source>
        <dbReference type="Proteomes" id="UP000240880"/>
    </source>
</evidence>
<accession>A0A2R6AAY9</accession>
<feature type="transmembrane region" description="Helical" evidence="1">
    <location>
        <begin position="128"/>
        <end position="145"/>
    </location>
</feature>
<reference evidence="2 3" key="1">
    <citation type="submission" date="2017-04" db="EMBL/GenBank/DDBJ databases">
        <title>Novel microbial lineages endemic to geothermal iron-oxide mats fill important gaps in the evolutionary history of Archaea.</title>
        <authorList>
            <person name="Jay Z.J."/>
            <person name="Beam J.P."/>
            <person name="Dlakic M."/>
            <person name="Rusch D.B."/>
            <person name="Kozubal M.A."/>
            <person name="Inskeep W.P."/>
        </authorList>
    </citation>
    <scope>NUCLEOTIDE SEQUENCE [LARGE SCALE GENOMIC DNA]</scope>
    <source>
        <strain evidence="2">OSP_D</strain>
    </source>
</reference>
<dbReference type="Proteomes" id="UP000240880">
    <property type="component" value="Unassembled WGS sequence"/>
</dbReference>
<comment type="caution">
    <text evidence="2">The sequence shown here is derived from an EMBL/GenBank/DDBJ whole genome shotgun (WGS) entry which is preliminary data.</text>
</comment>
<feature type="transmembrane region" description="Helical" evidence="1">
    <location>
        <begin position="6"/>
        <end position="30"/>
    </location>
</feature>
<keyword evidence="1" id="KW-0472">Membrane</keyword>
<protein>
    <submittedName>
        <fullName evidence="2">Uncharacterized protein</fullName>
    </submittedName>
</protein>
<evidence type="ECO:0000313" key="2">
    <source>
        <dbReference type="EMBL" id="PSN83473.1"/>
    </source>
</evidence>
<name>A0A2R6AAY9_9ARCH</name>
<gene>
    <name evidence="2" type="ORF">B9Q01_04655</name>
</gene>
<organism evidence="2 3">
    <name type="scientific">Candidatus Marsarchaeota G1 archaeon OSP_D</name>
    <dbReference type="NCBI Taxonomy" id="1978155"/>
    <lineage>
        <taxon>Archaea</taxon>
        <taxon>Candidatus Marsarchaeota</taxon>
        <taxon>Candidatus Marsarchaeota group 1</taxon>
    </lineage>
</organism>
<keyword evidence="1" id="KW-1133">Transmembrane helix</keyword>
<evidence type="ECO:0000256" key="1">
    <source>
        <dbReference type="SAM" id="Phobius"/>
    </source>
</evidence>